<reference evidence="2 3" key="1">
    <citation type="submission" date="2016-10" db="EMBL/GenBank/DDBJ databases">
        <authorList>
            <person name="de Groot N.N."/>
        </authorList>
    </citation>
    <scope>NUCLEOTIDE SEQUENCE [LARGE SCALE GENOMIC DNA]</scope>
    <source>
        <strain evidence="2 3">DSM 28010</strain>
    </source>
</reference>
<organism evidence="2 3">
    <name type="scientific">Lutimaribacter saemankumensis</name>
    <dbReference type="NCBI Taxonomy" id="490829"/>
    <lineage>
        <taxon>Bacteria</taxon>
        <taxon>Pseudomonadati</taxon>
        <taxon>Pseudomonadota</taxon>
        <taxon>Alphaproteobacteria</taxon>
        <taxon>Rhodobacterales</taxon>
        <taxon>Roseobacteraceae</taxon>
        <taxon>Lutimaribacter</taxon>
    </lineage>
</organism>
<name>A0A1G8SAB7_9RHOB</name>
<feature type="compositionally biased region" description="Basic and acidic residues" evidence="1">
    <location>
        <begin position="9"/>
        <end position="22"/>
    </location>
</feature>
<dbReference type="STRING" id="490829.SAMN05421850_1113"/>
<dbReference type="Proteomes" id="UP000199340">
    <property type="component" value="Unassembled WGS sequence"/>
</dbReference>
<protein>
    <submittedName>
        <fullName evidence="2">Uncharacterized protein</fullName>
    </submittedName>
</protein>
<proteinExistence type="predicted"/>
<dbReference type="AlphaFoldDB" id="A0A1G8SAB7"/>
<dbReference type="EMBL" id="FNEB01000011">
    <property type="protein sequence ID" value="SDJ26166.1"/>
    <property type="molecule type" value="Genomic_DNA"/>
</dbReference>
<sequence>MTNGPINLDTHRSSGKQRETEMRRLHANSQLPLKLPSQPHLESLEDQMLAEPARTWAEVMKKWRFLLDRYAATPEAEDQRIQKLIKRALSDMERLRKREERK</sequence>
<evidence type="ECO:0000256" key="1">
    <source>
        <dbReference type="SAM" id="MobiDB-lite"/>
    </source>
</evidence>
<keyword evidence="3" id="KW-1185">Reference proteome</keyword>
<dbReference type="OrthoDB" id="7863713at2"/>
<accession>A0A1G8SAB7</accession>
<gene>
    <name evidence="2" type="ORF">SAMN05421850_1113</name>
</gene>
<feature type="region of interest" description="Disordered" evidence="1">
    <location>
        <begin position="1"/>
        <end position="22"/>
    </location>
</feature>
<evidence type="ECO:0000313" key="3">
    <source>
        <dbReference type="Proteomes" id="UP000199340"/>
    </source>
</evidence>
<evidence type="ECO:0000313" key="2">
    <source>
        <dbReference type="EMBL" id="SDJ26166.1"/>
    </source>
</evidence>
<dbReference type="RefSeq" id="WP_090030129.1">
    <property type="nucleotide sequence ID" value="NZ_FNEB01000011.1"/>
</dbReference>